<name>A0A0E9U7C8_ANGAN</name>
<reference evidence="1" key="2">
    <citation type="journal article" date="2015" name="Fish Shellfish Immunol.">
        <title>Early steps in the European eel (Anguilla anguilla)-Vibrio vulnificus interaction in the gills: Role of the RtxA13 toxin.</title>
        <authorList>
            <person name="Callol A."/>
            <person name="Pajuelo D."/>
            <person name="Ebbesson L."/>
            <person name="Teles M."/>
            <person name="MacKenzie S."/>
            <person name="Amaro C."/>
        </authorList>
    </citation>
    <scope>NUCLEOTIDE SEQUENCE</scope>
</reference>
<accession>A0A0E9U7C8</accession>
<dbReference type="EMBL" id="GBXM01046846">
    <property type="protein sequence ID" value="JAH61731.1"/>
    <property type="molecule type" value="Transcribed_RNA"/>
</dbReference>
<sequence length="32" mass="3549">MKRLENAFDSRAIGLSARHAVCLNSRLLLHVG</sequence>
<evidence type="ECO:0000313" key="1">
    <source>
        <dbReference type="EMBL" id="JAH61731.1"/>
    </source>
</evidence>
<organism evidence="1">
    <name type="scientific">Anguilla anguilla</name>
    <name type="common">European freshwater eel</name>
    <name type="synonym">Muraena anguilla</name>
    <dbReference type="NCBI Taxonomy" id="7936"/>
    <lineage>
        <taxon>Eukaryota</taxon>
        <taxon>Metazoa</taxon>
        <taxon>Chordata</taxon>
        <taxon>Craniata</taxon>
        <taxon>Vertebrata</taxon>
        <taxon>Euteleostomi</taxon>
        <taxon>Actinopterygii</taxon>
        <taxon>Neopterygii</taxon>
        <taxon>Teleostei</taxon>
        <taxon>Anguilliformes</taxon>
        <taxon>Anguillidae</taxon>
        <taxon>Anguilla</taxon>
    </lineage>
</organism>
<protein>
    <submittedName>
        <fullName evidence="1">Uncharacterized protein</fullName>
    </submittedName>
</protein>
<proteinExistence type="predicted"/>
<dbReference type="AlphaFoldDB" id="A0A0E9U7C8"/>
<reference evidence="1" key="1">
    <citation type="submission" date="2014-11" db="EMBL/GenBank/DDBJ databases">
        <authorList>
            <person name="Amaro Gonzalez C."/>
        </authorList>
    </citation>
    <scope>NUCLEOTIDE SEQUENCE</scope>
</reference>